<dbReference type="PANTHER" id="PTHR11455">
    <property type="entry name" value="CRYPTOCHROME"/>
    <property type="match status" value="1"/>
</dbReference>
<dbReference type="STRING" id="4572.M7YZG1"/>
<dbReference type="Gene3D" id="1.25.40.80">
    <property type="match status" value="1"/>
</dbReference>
<dbReference type="AlphaFoldDB" id="M7YZG1"/>
<reference evidence="2" key="1">
    <citation type="journal article" date="2013" name="Nature">
        <title>Draft genome of the wheat A-genome progenitor Triticum urartu.</title>
        <authorList>
            <person name="Ling H.Q."/>
            <person name="Zhao S."/>
            <person name="Liu D."/>
            <person name="Wang J."/>
            <person name="Sun H."/>
            <person name="Zhang C."/>
            <person name="Fan H."/>
            <person name="Li D."/>
            <person name="Dong L."/>
            <person name="Tao Y."/>
            <person name="Gao C."/>
            <person name="Wu H."/>
            <person name="Li Y."/>
            <person name="Cui Y."/>
            <person name="Guo X."/>
            <person name="Zheng S."/>
            <person name="Wang B."/>
            <person name="Yu K."/>
            <person name="Liang Q."/>
            <person name="Yang W."/>
            <person name="Lou X."/>
            <person name="Chen J."/>
            <person name="Feng M."/>
            <person name="Jian J."/>
            <person name="Zhang X."/>
            <person name="Luo G."/>
            <person name="Jiang Y."/>
            <person name="Liu J."/>
            <person name="Wang Z."/>
            <person name="Sha Y."/>
            <person name="Zhang B."/>
            <person name="Wu H."/>
            <person name="Tang D."/>
            <person name="Shen Q."/>
            <person name="Xue P."/>
            <person name="Zou S."/>
            <person name="Wang X."/>
            <person name="Liu X."/>
            <person name="Wang F."/>
            <person name="Yang Y."/>
            <person name="An X."/>
            <person name="Dong Z."/>
            <person name="Zhang K."/>
            <person name="Zhang X."/>
            <person name="Luo M.C."/>
            <person name="Dvorak J."/>
            <person name="Tong Y."/>
            <person name="Wang J."/>
            <person name="Yang H."/>
            <person name="Li Z."/>
            <person name="Wang D."/>
            <person name="Zhang A."/>
            <person name="Wang J."/>
        </authorList>
    </citation>
    <scope>NUCLEOTIDE SEQUENCE</scope>
</reference>
<dbReference type="eggNOG" id="KOG0133">
    <property type="taxonomic scope" value="Eukaryota"/>
</dbReference>
<feature type="compositionally biased region" description="Pro residues" evidence="1">
    <location>
        <begin position="52"/>
        <end position="61"/>
    </location>
</feature>
<dbReference type="InterPro" id="IPR014729">
    <property type="entry name" value="Rossmann-like_a/b/a_fold"/>
</dbReference>
<dbReference type="PROSITE" id="PS51645">
    <property type="entry name" value="PHR_CRY_ALPHA_BETA"/>
    <property type="match status" value="1"/>
</dbReference>
<dbReference type="PANTHER" id="PTHR11455:SF22">
    <property type="entry name" value="CRYPTOCHROME DASH"/>
    <property type="match status" value="1"/>
</dbReference>
<dbReference type="GO" id="GO:0003677">
    <property type="term" value="F:DNA binding"/>
    <property type="evidence" value="ECO:0007669"/>
    <property type="project" value="TreeGrafter"/>
</dbReference>
<dbReference type="GO" id="GO:0000719">
    <property type="term" value="P:photoreactive repair"/>
    <property type="evidence" value="ECO:0007669"/>
    <property type="project" value="TreeGrafter"/>
</dbReference>
<evidence type="ECO:0000256" key="1">
    <source>
        <dbReference type="SAM" id="MobiDB-lite"/>
    </source>
</evidence>
<feature type="region of interest" description="Disordered" evidence="1">
    <location>
        <begin position="1"/>
        <end position="62"/>
    </location>
</feature>
<dbReference type="Pfam" id="PF00875">
    <property type="entry name" value="DNA_photolyase"/>
    <property type="match status" value="1"/>
</dbReference>
<proteinExistence type="predicted"/>
<name>M7YZG1_TRIUA</name>
<sequence length="306" mass="32527">MADKGAPSGVQKQHAPPPQKNPARRQGTGGARPNPAAPPPKGAAPPQQALVAPPPPAPPAPLIQILDERYKDMEKKVAVATVAPPSEDLNPYSHFPEPAENNKCLGDLKQNLQKRGLDLLVRHGKPEDILPAIAKAVSAHTVYAHKETCSEELLVERLVRRGLEQVAVPQGQGGASGRSNKPLSPKLQLVWGATMYHIDDLPFPVSDLPDVYTQFRKAVESKSSVRSCGKLPPSLGPAPGSGLDEIGGWGSIPTLESLGLSVTKAGEGKAAAVWVWAALHHVTVVRVMWRARAPRVAAGARAPREE</sequence>
<organism evidence="2">
    <name type="scientific">Triticum urartu</name>
    <name type="common">Red wild einkorn</name>
    <name type="synonym">Crithodium urartu</name>
    <dbReference type="NCBI Taxonomy" id="4572"/>
    <lineage>
        <taxon>Eukaryota</taxon>
        <taxon>Viridiplantae</taxon>
        <taxon>Streptophyta</taxon>
        <taxon>Embryophyta</taxon>
        <taxon>Tracheophyta</taxon>
        <taxon>Spermatophyta</taxon>
        <taxon>Magnoliopsida</taxon>
        <taxon>Liliopsida</taxon>
        <taxon>Poales</taxon>
        <taxon>Poaceae</taxon>
        <taxon>BOP clade</taxon>
        <taxon>Pooideae</taxon>
        <taxon>Triticodae</taxon>
        <taxon>Triticeae</taxon>
        <taxon>Triticinae</taxon>
        <taxon>Triticum</taxon>
    </lineage>
</organism>
<dbReference type="EMBL" id="KD286563">
    <property type="protein sequence ID" value="EMS45455.1"/>
    <property type="molecule type" value="Genomic_DNA"/>
</dbReference>
<dbReference type="InterPro" id="IPR006050">
    <property type="entry name" value="DNA_photolyase_N"/>
</dbReference>
<dbReference type="Gene3D" id="3.40.50.620">
    <property type="entry name" value="HUPs"/>
    <property type="match status" value="1"/>
</dbReference>
<protein>
    <submittedName>
        <fullName evidence="2">Cryptochrome DASH, chloroplastic/mitochondrial</fullName>
    </submittedName>
</protein>
<evidence type="ECO:0000313" key="2">
    <source>
        <dbReference type="EMBL" id="EMS45455.1"/>
    </source>
</evidence>
<dbReference type="GO" id="GO:0003904">
    <property type="term" value="F:deoxyribodipyrimidine photo-lyase activity"/>
    <property type="evidence" value="ECO:0007669"/>
    <property type="project" value="TreeGrafter"/>
</dbReference>
<dbReference type="GO" id="GO:0071949">
    <property type="term" value="F:FAD binding"/>
    <property type="evidence" value="ECO:0007669"/>
    <property type="project" value="TreeGrafter"/>
</dbReference>
<dbReference type="InterPro" id="IPR036155">
    <property type="entry name" value="Crypto/Photolyase_N_sf"/>
</dbReference>
<accession>M7YZG1</accession>
<dbReference type="InterPro" id="IPR002081">
    <property type="entry name" value="Cryptochrome/DNA_photolyase_1"/>
</dbReference>
<dbReference type="SUPFAM" id="SSF52425">
    <property type="entry name" value="Cryptochrome/photolyase, N-terminal domain"/>
    <property type="match status" value="1"/>
</dbReference>
<gene>
    <name evidence="2" type="ORF">TRIUR3_00934</name>
</gene>